<dbReference type="EMBL" id="CAKLBY020000249">
    <property type="protein sequence ID" value="CAK7939743.1"/>
    <property type="molecule type" value="Genomic_DNA"/>
</dbReference>
<proteinExistence type="predicted"/>
<reference evidence="4" key="1">
    <citation type="submission" date="2024-01" db="EMBL/GenBank/DDBJ databases">
        <authorList>
            <person name="Webb A."/>
        </authorList>
    </citation>
    <scope>NUCLEOTIDE SEQUENCE</scope>
    <source>
        <strain evidence="4">Pm1</strain>
    </source>
</reference>
<dbReference type="SUPFAM" id="SSF52540">
    <property type="entry name" value="P-loop containing nucleoside triphosphate hydrolases"/>
    <property type="match status" value="1"/>
</dbReference>
<dbReference type="PANTHER" id="PTHR22796">
    <property type="entry name" value="URG4-RELATED"/>
    <property type="match status" value="1"/>
</dbReference>
<dbReference type="GO" id="GO:0003924">
    <property type="term" value="F:GTPase activity"/>
    <property type="evidence" value="ECO:0007669"/>
    <property type="project" value="InterPro"/>
</dbReference>
<dbReference type="PROSITE" id="PS50089">
    <property type="entry name" value="ZF_RING_2"/>
    <property type="match status" value="1"/>
</dbReference>
<evidence type="ECO:0000259" key="2">
    <source>
        <dbReference type="PROSITE" id="PS50089"/>
    </source>
</evidence>
<dbReference type="Gene3D" id="3.40.50.300">
    <property type="entry name" value="P-loop containing nucleotide triphosphate hydrolases"/>
    <property type="match status" value="1"/>
</dbReference>
<organism evidence="4 5">
    <name type="scientific">Peronospora matthiolae</name>
    <dbReference type="NCBI Taxonomy" id="2874970"/>
    <lineage>
        <taxon>Eukaryota</taxon>
        <taxon>Sar</taxon>
        <taxon>Stramenopiles</taxon>
        <taxon>Oomycota</taxon>
        <taxon>Peronosporomycetes</taxon>
        <taxon>Peronosporales</taxon>
        <taxon>Peronosporaceae</taxon>
        <taxon>Peronospora</taxon>
    </lineage>
</organism>
<dbReference type="InterPro" id="IPR015894">
    <property type="entry name" value="Guanylate-bd_N"/>
</dbReference>
<dbReference type="InterPro" id="IPR027417">
    <property type="entry name" value="P-loop_NTPase"/>
</dbReference>
<dbReference type="SUPFAM" id="SSF53300">
    <property type="entry name" value="vWA-like"/>
    <property type="match status" value="1"/>
</dbReference>
<dbReference type="PROSITE" id="PS50234">
    <property type="entry name" value="VWFA"/>
    <property type="match status" value="1"/>
</dbReference>
<dbReference type="SMART" id="SM00327">
    <property type="entry name" value="VWA"/>
    <property type="match status" value="1"/>
</dbReference>
<dbReference type="GO" id="GO:0005525">
    <property type="term" value="F:GTP binding"/>
    <property type="evidence" value="ECO:0007669"/>
    <property type="project" value="InterPro"/>
</dbReference>
<dbReference type="PANTHER" id="PTHR22796:SF1">
    <property type="entry name" value="VWFA DOMAIN-CONTAINING PROTEIN"/>
    <property type="match status" value="1"/>
</dbReference>
<evidence type="ECO:0000313" key="4">
    <source>
        <dbReference type="EMBL" id="CAK7939743.1"/>
    </source>
</evidence>
<protein>
    <recommendedName>
        <fullName evidence="6">VWFA domain-containing protein</fullName>
    </recommendedName>
</protein>
<dbReference type="InterPro" id="IPR001841">
    <property type="entry name" value="Znf_RING"/>
</dbReference>
<comment type="caution">
    <text evidence="4">The sequence shown here is derived from an EMBL/GenBank/DDBJ whole genome shotgun (WGS) entry which is preliminary data.</text>
</comment>
<dbReference type="GO" id="GO:0008270">
    <property type="term" value="F:zinc ion binding"/>
    <property type="evidence" value="ECO:0007669"/>
    <property type="project" value="UniProtKB-KW"/>
</dbReference>
<keyword evidence="1" id="KW-0862">Zinc</keyword>
<dbReference type="Gene3D" id="3.40.50.410">
    <property type="entry name" value="von Willebrand factor, type A domain"/>
    <property type="match status" value="1"/>
</dbReference>
<dbReference type="InterPro" id="IPR013083">
    <property type="entry name" value="Znf_RING/FYVE/PHD"/>
</dbReference>
<feature type="domain" description="RING-type" evidence="2">
    <location>
        <begin position="2099"/>
        <end position="2146"/>
    </location>
</feature>
<evidence type="ECO:0000313" key="5">
    <source>
        <dbReference type="Proteomes" id="UP001162060"/>
    </source>
</evidence>
<evidence type="ECO:0008006" key="6">
    <source>
        <dbReference type="Google" id="ProtNLM"/>
    </source>
</evidence>
<gene>
    <name evidence="4" type="ORF">PM001_LOCUS24893</name>
</gene>
<keyword evidence="1" id="KW-0479">Metal-binding</keyword>
<feature type="domain" description="VWFA" evidence="3">
    <location>
        <begin position="1908"/>
        <end position="2082"/>
    </location>
</feature>
<evidence type="ECO:0000259" key="3">
    <source>
        <dbReference type="PROSITE" id="PS50234"/>
    </source>
</evidence>
<accession>A0AAV1V1U8</accession>
<dbReference type="Pfam" id="PF00092">
    <property type="entry name" value="VWA"/>
    <property type="match status" value="1"/>
</dbReference>
<dbReference type="Proteomes" id="UP001162060">
    <property type="component" value="Unassembled WGS sequence"/>
</dbReference>
<dbReference type="CDD" id="cd00198">
    <property type="entry name" value="vWFA"/>
    <property type="match status" value="1"/>
</dbReference>
<sequence>MHIQLGTNQKLISSDCFRLVSLIPEIQNDVEVVKPVLDELEVMRLSCALGMLSTASSHDFEEEMLEASDFDDDFARFLRKEVFETDGKCASNGIRVMSLFGKQDAVKHELIMMSCWSDTIDNNLKTEDQGIYCVTRQDDNTAEHTLVLFGWIQSHLFRKVRLRDTATYVLRFLSCLSSDMVCCLSTEDVELVEQAVASLKTNNLDTWESFSVAFHVERQEEQKDAVNCEYLPDVLLPTNVSPQSVRLLKGSYPAFAVVDSAPAERCSKTCRISFNSADEFAKQLVDESKERNLQLNFRGTQSSGLKNVLLKTSGKWPETKLQVIRDLRDCSLQGSVEQSKDRMEGYIEDHRATLISWMDNLFDLDVLFEAPAGGSVFTKLHDHVEEARAHAAVWSKIDNVTQTTLLLPLRLKRRIKAIASVFREHLCDDSASSARQSLAAFMRDFTASDKEVPSTSGGFFKRALKKVNSLLGDQRPELLTDQFRECMTEPLQEARQAWFEAIEVSLTATESVLLPVWSEENRKAIVETCKEDERMAISDAFEELLESWRNQHKDGLSTTINLLVLQNVIKWTAEKEHWKPATDQLSAFKLEKNDNGSFSTKQLGTHRLDPGVTLLKAFTIKNHCILLVTCSPQKTLVERIDFPLQQPYFGKKVGVVSFTRSFGRMASLCDFNVHERVMAFVEEGGRVVLYRFNEKFSSLEIYKRVELSLRTSLTLPVVDFLLVDGFLYATDKSGSIQSVNVKNQQTSRKAQTLLSGSGGPASSLFTMADNEVLGFVARKEVEGSTAQTVLCAMASEDYREVPVCNSMSLSLQSEDLSIEAFEDFLFAVDERQKKICVLRLAATVRSESFRIEHSKEHSVNGSKVESDGSNKVGHWLRAFYHMYEKFPVRGLIRGVDDTHATLKLHVACTSALSQSDEDRCHYFFQSVMRDLRKLNKPLGGMDLARDLVFTTDLSARMNGVALQPVRFILQQLITFVPIQVCRAESNSLTVMRNGQATQTINPSSSLHAVDIARSIRFGLLSPLLESWQGRCVVITSMGKQSTGKSYLLNHLTGSSFAIAGARCTDGAWMSIRILPKNVLLVVLDFEGLGSFERTEQEDVFLSVFNASISMFTIFRMEMRFDKEIDDLFARFQKGVALIKGDPSLFRGKLYMSVKDVNPNDQKGVLDEFRGKFQTLVSANRSSNFLVDLYSGQLDINCSPTLGTTDYYQSLMHAQKFIEESLCGSEKAGFRSGKTFLDCIRLVLAKIANLDWTSLDEGVKQFQLSEISSKLPGLIRTGCIIPLEFVTRREDIAPYLKEDIVLPDGKVIEVDLETMIAECSTLGDNWRALSECIDLDSVPDSEVDFGFDCCSTSEETITHVDAAIRQMLRLFLRTNVSIEDSKLSREIVSDFDAFLAFVVRRRKARIIIWAKQMLGGQVTDEWKAMEQQYLGQFQLLFRRCQSRCDDCRLGCMKAAAHAESASHDCRGSHICTSRCEYCESSERFKTPPCSKEAGHEGKCECTDGDHTCGRDCALAHSPNCGKKCSLKRGHSMQQHKCDVLVHMCGEECTAVSCSGQCVLNVEDLHTAHKCVETRCMQKCIIDGCNELCATMDHFHGQVDVAVVYSVENGDEKGIDTFDAASEVPVVHMCGNGHECQAMCEEKGICRVDVFLKQSSKTFTGARSKFQFTYQEMNGSRKKCTKLLAPNQKMHLGAHTCLCGPSEVDEKSGRDRTVHYCDVRCPCCSYFCNKKYGHFDAHTTSHGNMRNTYFLSDAKEIDIEERKYKAGELGIAEMCNLYCSKMGREHVHYLDCEQGTKEKCVYTGSTTDQRRHCIRKLEPPPEKQVDEVLHEQFWKTLGWEDPCTSKMELELFGKCGFKCDAPDHDDKLSYCCLAAWHKPEPNPRSGFDGCTYVGGHKFECSHVASGGKMHHVFVLDCSGSMHGQPWNDLMAAWREFVYNRIAEGATLDLVSVVTFDSYSQIVYEAQNITTMTNAHVEYRGGGTNYAAGLRAATEVLSRVNFDMYKPTVVFFSDGHPCDPLQGEQLAVHIRSCYEKNGLQAFAVGFGSINLDVLERVAAKMGGTYHHVLTGNELKATFFSISASMSTRAGLALAKPDHERNCVICGQDLASGETVKLEGCRHELHMLCLDVLMRNAAQDEEVARCPSCRRSIVFT</sequence>
<dbReference type="SUPFAM" id="SSF57850">
    <property type="entry name" value="RING/U-box"/>
    <property type="match status" value="1"/>
</dbReference>
<dbReference type="Gene3D" id="3.30.40.10">
    <property type="entry name" value="Zinc/RING finger domain, C3HC4 (zinc finger)"/>
    <property type="match status" value="1"/>
</dbReference>
<dbReference type="InterPro" id="IPR036465">
    <property type="entry name" value="vWFA_dom_sf"/>
</dbReference>
<dbReference type="InterPro" id="IPR002035">
    <property type="entry name" value="VWF_A"/>
</dbReference>
<dbReference type="Pfam" id="PF02263">
    <property type="entry name" value="GBP"/>
    <property type="match status" value="1"/>
</dbReference>
<evidence type="ECO:0000256" key="1">
    <source>
        <dbReference type="PROSITE-ProRule" id="PRU00175"/>
    </source>
</evidence>
<dbReference type="SMART" id="SM00184">
    <property type="entry name" value="RING"/>
    <property type="match status" value="1"/>
</dbReference>
<name>A0AAV1V1U8_9STRA</name>
<keyword evidence="1" id="KW-0863">Zinc-finger</keyword>